<dbReference type="OrthoDB" id="7511090at2759"/>
<sequence length="131" mass="14986">MRKFNAPRPFLAPPRTTILRHCDAFAANFTVAEFRDSYTCKSVLTEPRNTQRIRQKTDSRVEHSKRATSGSLLAGFPVTRRTDCTNARGVTRYITPRNAEYRSKNRTLRNSASQRFGSRESGLAINIMKFN</sequence>
<protein>
    <submittedName>
        <fullName evidence="1">Uncharacterized protein</fullName>
    </submittedName>
</protein>
<comment type="caution">
    <text evidence="1">The sequence shown here is derived from an EMBL/GenBank/DDBJ whole genome shotgun (WGS) entry which is preliminary data.</text>
</comment>
<organism evidence="1 2">
    <name type="scientific">Eumeta variegata</name>
    <name type="common">Bagworm moth</name>
    <name type="synonym">Eumeta japonica</name>
    <dbReference type="NCBI Taxonomy" id="151549"/>
    <lineage>
        <taxon>Eukaryota</taxon>
        <taxon>Metazoa</taxon>
        <taxon>Ecdysozoa</taxon>
        <taxon>Arthropoda</taxon>
        <taxon>Hexapoda</taxon>
        <taxon>Insecta</taxon>
        <taxon>Pterygota</taxon>
        <taxon>Neoptera</taxon>
        <taxon>Endopterygota</taxon>
        <taxon>Lepidoptera</taxon>
        <taxon>Glossata</taxon>
        <taxon>Ditrysia</taxon>
        <taxon>Tineoidea</taxon>
        <taxon>Psychidae</taxon>
        <taxon>Oiketicinae</taxon>
        <taxon>Eumeta</taxon>
    </lineage>
</organism>
<name>A0A4C1ZFB3_EUMVA</name>
<keyword evidence="2" id="KW-1185">Reference proteome</keyword>
<dbReference type="AlphaFoldDB" id="A0A4C1ZFB3"/>
<dbReference type="EMBL" id="BGZK01001748">
    <property type="protein sequence ID" value="GBP85609.1"/>
    <property type="molecule type" value="Genomic_DNA"/>
</dbReference>
<dbReference type="Proteomes" id="UP000299102">
    <property type="component" value="Unassembled WGS sequence"/>
</dbReference>
<accession>A0A4C1ZFB3</accession>
<reference evidence="1 2" key="1">
    <citation type="journal article" date="2019" name="Commun. Biol.">
        <title>The bagworm genome reveals a unique fibroin gene that provides high tensile strength.</title>
        <authorList>
            <person name="Kono N."/>
            <person name="Nakamura H."/>
            <person name="Ohtoshi R."/>
            <person name="Tomita M."/>
            <person name="Numata K."/>
            <person name="Arakawa K."/>
        </authorList>
    </citation>
    <scope>NUCLEOTIDE SEQUENCE [LARGE SCALE GENOMIC DNA]</scope>
</reference>
<proteinExistence type="predicted"/>
<evidence type="ECO:0000313" key="2">
    <source>
        <dbReference type="Proteomes" id="UP000299102"/>
    </source>
</evidence>
<gene>
    <name evidence="1" type="ORF">EVAR_67721_1</name>
</gene>
<evidence type="ECO:0000313" key="1">
    <source>
        <dbReference type="EMBL" id="GBP85609.1"/>
    </source>
</evidence>